<evidence type="ECO:0000313" key="8">
    <source>
        <dbReference type="EMBL" id="GAI14031.1"/>
    </source>
</evidence>
<name>X1M7I5_9ZZZZ</name>
<proteinExistence type="inferred from homology"/>
<dbReference type="GO" id="GO:0005886">
    <property type="term" value="C:plasma membrane"/>
    <property type="evidence" value="ECO:0007669"/>
    <property type="project" value="UniProtKB-SubCell"/>
</dbReference>
<comment type="subcellular location">
    <subcellularLocation>
        <location evidence="1">Cell membrane</location>
        <topology evidence="1">Multi-pass membrane protein</topology>
    </subcellularLocation>
</comment>
<feature type="transmembrane region" description="Helical" evidence="7">
    <location>
        <begin position="16"/>
        <end position="39"/>
    </location>
</feature>
<keyword evidence="3" id="KW-1003">Cell membrane</keyword>
<evidence type="ECO:0000256" key="2">
    <source>
        <dbReference type="ARBA" id="ARBA00006386"/>
    </source>
</evidence>
<keyword evidence="4 7" id="KW-0812">Transmembrane</keyword>
<evidence type="ECO:0000256" key="3">
    <source>
        <dbReference type="ARBA" id="ARBA00022475"/>
    </source>
</evidence>
<sequence>MAEQLLQAGLNALKGYVALHVLTCLVPAFLLAGAIVSFVSRETIIGYLGSAASKIKS</sequence>
<keyword evidence="5 7" id="KW-1133">Transmembrane helix</keyword>
<dbReference type="AlphaFoldDB" id="X1M7I5"/>
<dbReference type="InterPro" id="IPR005524">
    <property type="entry name" value="DUF318"/>
</dbReference>
<gene>
    <name evidence="8" type="ORF">S06H3_11170</name>
</gene>
<keyword evidence="6 7" id="KW-0472">Membrane</keyword>
<dbReference type="EMBL" id="BARV01005339">
    <property type="protein sequence ID" value="GAI14031.1"/>
    <property type="molecule type" value="Genomic_DNA"/>
</dbReference>
<organism evidence="8">
    <name type="scientific">marine sediment metagenome</name>
    <dbReference type="NCBI Taxonomy" id="412755"/>
    <lineage>
        <taxon>unclassified sequences</taxon>
        <taxon>metagenomes</taxon>
        <taxon>ecological metagenomes</taxon>
    </lineage>
</organism>
<evidence type="ECO:0000256" key="6">
    <source>
        <dbReference type="ARBA" id="ARBA00023136"/>
    </source>
</evidence>
<feature type="non-terminal residue" evidence="8">
    <location>
        <position position="57"/>
    </location>
</feature>
<reference evidence="8" key="1">
    <citation type="journal article" date="2014" name="Front. Microbiol.">
        <title>High frequency of phylogenetically diverse reductive dehalogenase-homologous genes in deep subseafloor sedimentary metagenomes.</title>
        <authorList>
            <person name="Kawai M."/>
            <person name="Futagami T."/>
            <person name="Toyoda A."/>
            <person name="Takaki Y."/>
            <person name="Nishi S."/>
            <person name="Hori S."/>
            <person name="Arai W."/>
            <person name="Tsubouchi T."/>
            <person name="Morono Y."/>
            <person name="Uchiyama I."/>
            <person name="Ito T."/>
            <person name="Fujiyama A."/>
            <person name="Inagaki F."/>
            <person name="Takami H."/>
        </authorList>
    </citation>
    <scope>NUCLEOTIDE SEQUENCE</scope>
    <source>
        <strain evidence="8">Expedition CK06-06</strain>
    </source>
</reference>
<comment type="similarity">
    <text evidence="2">Belongs to the UPF0718 family.</text>
</comment>
<comment type="caution">
    <text evidence="8">The sequence shown here is derived from an EMBL/GenBank/DDBJ whole genome shotgun (WGS) entry which is preliminary data.</text>
</comment>
<dbReference type="Pfam" id="PF03773">
    <property type="entry name" value="ArsP_1"/>
    <property type="match status" value="1"/>
</dbReference>
<protein>
    <submittedName>
        <fullName evidence="8">Uncharacterized protein</fullName>
    </submittedName>
</protein>
<evidence type="ECO:0000256" key="1">
    <source>
        <dbReference type="ARBA" id="ARBA00004651"/>
    </source>
</evidence>
<evidence type="ECO:0000256" key="4">
    <source>
        <dbReference type="ARBA" id="ARBA00022692"/>
    </source>
</evidence>
<evidence type="ECO:0000256" key="7">
    <source>
        <dbReference type="SAM" id="Phobius"/>
    </source>
</evidence>
<evidence type="ECO:0000256" key="5">
    <source>
        <dbReference type="ARBA" id="ARBA00022989"/>
    </source>
</evidence>
<accession>X1M7I5</accession>